<dbReference type="GO" id="GO:0019305">
    <property type="term" value="P:dTDP-rhamnose biosynthetic process"/>
    <property type="evidence" value="ECO:0007669"/>
    <property type="project" value="TreeGrafter"/>
</dbReference>
<dbReference type="InterPro" id="IPR011051">
    <property type="entry name" value="RmlC_Cupin_sf"/>
</dbReference>
<dbReference type="AlphaFoldDB" id="A0A0X3VK54"/>
<dbReference type="InterPro" id="IPR000888">
    <property type="entry name" value="RmlC-like"/>
</dbReference>
<sequence>MKVRELAVSGAYEFSPDVHRDERGAFVAHYTEAAFTAAVGHPLRLGQNHHSVSRRGTVRGVHYADVPPGQAKMVTCTSGELLDVVVDLRVGSPTFGQWDSVRLDPGSYRAVYLEEGLGHAFIALRDDTVAAYLNSAEYNPGAEHEINPFDPALGLPWPTDLEYLVSQRDRNAPGLAEAERAGLLPSYEVCRALHPRRD</sequence>
<dbReference type="PANTHER" id="PTHR21047:SF2">
    <property type="entry name" value="THYMIDINE DIPHOSPHO-4-KETO-RHAMNOSE 3,5-EPIMERASE"/>
    <property type="match status" value="1"/>
</dbReference>
<dbReference type="PANTHER" id="PTHR21047">
    <property type="entry name" value="DTDP-6-DEOXY-D-GLUCOSE-3,5 EPIMERASE"/>
    <property type="match status" value="1"/>
</dbReference>
<dbReference type="RefSeq" id="WP_059148434.1">
    <property type="nucleotide sequence ID" value="NZ_LLZJ01000404.1"/>
</dbReference>
<keyword evidence="2" id="KW-0413">Isomerase</keyword>
<dbReference type="Pfam" id="PF00908">
    <property type="entry name" value="dTDP_sugar_isom"/>
    <property type="match status" value="1"/>
</dbReference>
<feature type="active site" description="Proton donor" evidence="3">
    <location>
        <position position="132"/>
    </location>
</feature>
<dbReference type="SUPFAM" id="SSF51182">
    <property type="entry name" value="RmlC-like cupins"/>
    <property type="match status" value="1"/>
</dbReference>
<dbReference type="GO" id="GO:0005829">
    <property type="term" value="C:cytosol"/>
    <property type="evidence" value="ECO:0007669"/>
    <property type="project" value="TreeGrafter"/>
</dbReference>
<comment type="similarity">
    <text evidence="1">Belongs to the dTDP-4-dehydrorhamnose 3,5-epimerase family.</text>
</comment>
<name>A0A0X3VK54_STRVO</name>
<dbReference type="EMBL" id="LLZJ01000404">
    <property type="protein sequence ID" value="KUL45155.1"/>
    <property type="molecule type" value="Genomic_DNA"/>
</dbReference>
<evidence type="ECO:0000256" key="2">
    <source>
        <dbReference type="ARBA" id="ARBA00023235"/>
    </source>
</evidence>
<evidence type="ECO:0000313" key="5">
    <source>
        <dbReference type="EMBL" id="KUL45155.1"/>
    </source>
</evidence>
<evidence type="ECO:0000256" key="1">
    <source>
        <dbReference type="ARBA" id="ARBA00010154"/>
    </source>
</evidence>
<dbReference type="GO" id="GO:0008830">
    <property type="term" value="F:dTDP-4-dehydrorhamnose 3,5-epimerase activity"/>
    <property type="evidence" value="ECO:0007669"/>
    <property type="project" value="InterPro"/>
</dbReference>
<protein>
    <submittedName>
        <fullName evidence="5">dTDP-4-dehydrorhamnose 3,5-epimerase</fullName>
    </submittedName>
</protein>
<dbReference type="OrthoDB" id="9800680at2"/>
<evidence type="ECO:0000256" key="3">
    <source>
        <dbReference type="PIRSR" id="PIRSR600888-1"/>
    </source>
</evidence>
<proteinExistence type="inferred from homology"/>
<dbReference type="Gene3D" id="2.60.120.10">
    <property type="entry name" value="Jelly Rolls"/>
    <property type="match status" value="1"/>
</dbReference>
<evidence type="ECO:0000256" key="4">
    <source>
        <dbReference type="PIRSR" id="PIRSR600888-3"/>
    </source>
</evidence>
<comment type="caution">
    <text evidence="5">The sequence shown here is derived from an EMBL/GenBank/DDBJ whole genome shotgun (WGS) entry which is preliminary data.</text>
</comment>
<gene>
    <name evidence="5" type="ORF">ADL28_38430</name>
</gene>
<dbReference type="CDD" id="cd00438">
    <property type="entry name" value="cupin_RmlC"/>
    <property type="match status" value="1"/>
</dbReference>
<dbReference type="GO" id="GO:0000271">
    <property type="term" value="P:polysaccharide biosynthetic process"/>
    <property type="evidence" value="ECO:0007669"/>
    <property type="project" value="TreeGrafter"/>
</dbReference>
<reference evidence="6" key="1">
    <citation type="submission" date="2015-10" db="EMBL/GenBank/DDBJ databases">
        <authorList>
            <person name="Ju K.-S."/>
            <person name="Doroghazi J.R."/>
            <person name="Metcalf W.W."/>
        </authorList>
    </citation>
    <scope>NUCLEOTIDE SEQUENCE [LARGE SCALE GENOMIC DNA]</scope>
    <source>
        <strain evidence="6">NRRL F-8817</strain>
    </source>
</reference>
<dbReference type="InterPro" id="IPR014710">
    <property type="entry name" value="RmlC-like_jellyroll"/>
</dbReference>
<accession>A0A0X3VK54</accession>
<feature type="site" description="Participates in a stacking interaction with the thymidine ring of dTDP-4-oxo-6-deoxyglucose" evidence="4">
    <location>
        <position position="138"/>
    </location>
</feature>
<evidence type="ECO:0000313" key="6">
    <source>
        <dbReference type="Proteomes" id="UP000053413"/>
    </source>
</evidence>
<organism evidence="5 6">
    <name type="scientific">Streptomyces violaceusniger</name>
    <dbReference type="NCBI Taxonomy" id="68280"/>
    <lineage>
        <taxon>Bacteria</taxon>
        <taxon>Bacillati</taxon>
        <taxon>Actinomycetota</taxon>
        <taxon>Actinomycetes</taxon>
        <taxon>Kitasatosporales</taxon>
        <taxon>Streptomycetaceae</taxon>
        <taxon>Streptomyces</taxon>
        <taxon>Streptomyces violaceusniger group</taxon>
    </lineage>
</organism>
<dbReference type="Proteomes" id="UP000053413">
    <property type="component" value="Unassembled WGS sequence"/>
</dbReference>
<feature type="active site" description="Proton acceptor" evidence="3">
    <location>
        <position position="62"/>
    </location>
</feature>